<keyword evidence="8" id="KW-1185">Reference proteome</keyword>
<dbReference type="RefSeq" id="XP_013243974.1">
    <property type="nucleotide sequence ID" value="XM_013388520.1"/>
</dbReference>
<dbReference type="Pfam" id="PF00271">
    <property type="entry name" value="Helicase_C"/>
    <property type="match status" value="1"/>
</dbReference>
<evidence type="ECO:0000256" key="4">
    <source>
        <dbReference type="ARBA" id="ARBA00022840"/>
    </source>
</evidence>
<feature type="non-terminal residue" evidence="7">
    <location>
        <position position="581"/>
    </location>
</feature>
<dbReference type="PANTHER" id="PTHR12131:SF1">
    <property type="entry name" value="ATP-DEPENDENT RNA HELICASE SUPV3L1, MITOCHONDRIAL-RELATED"/>
    <property type="match status" value="1"/>
</dbReference>
<dbReference type="Pfam" id="PF12513">
    <property type="entry name" value="SUV3_C"/>
    <property type="match status" value="1"/>
</dbReference>
<dbReference type="CDD" id="cd18805">
    <property type="entry name" value="SF2_C_suv3"/>
    <property type="match status" value="1"/>
</dbReference>
<dbReference type="FunFam" id="3.40.50.300:FF:000957">
    <property type="entry name" value="ATP-dependent RNA helicase SUV3L, mitochondrial"/>
    <property type="match status" value="1"/>
</dbReference>
<dbReference type="Pfam" id="PF22527">
    <property type="entry name" value="DEXQc_Suv3"/>
    <property type="match status" value="1"/>
</dbReference>
<proteinExistence type="predicted"/>
<evidence type="ECO:0000256" key="5">
    <source>
        <dbReference type="SAM" id="MobiDB-lite"/>
    </source>
</evidence>
<dbReference type="SMART" id="SM00490">
    <property type="entry name" value="HELICc"/>
    <property type="match status" value="1"/>
</dbReference>
<reference evidence="7 8" key="1">
    <citation type="submission" date="2014-05" db="EMBL/GenBank/DDBJ databases">
        <title>Draft genome sequence of a rare smut relative, Tilletiaria anomala UBC 951.</title>
        <authorList>
            <consortium name="DOE Joint Genome Institute"/>
            <person name="Toome M."/>
            <person name="Kuo A."/>
            <person name="Henrissat B."/>
            <person name="Lipzen A."/>
            <person name="Tritt A."/>
            <person name="Yoshinaga Y."/>
            <person name="Zane M."/>
            <person name="Barry K."/>
            <person name="Grigoriev I.V."/>
            <person name="Spatafora J.W."/>
            <person name="Aimea M.C."/>
        </authorList>
    </citation>
    <scope>NUCLEOTIDE SEQUENCE [LARGE SCALE GENOMIC DNA]</scope>
    <source>
        <strain evidence="7 8">UBC 951</strain>
    </source>
</reference>
<dbReference type="AlphaFoldDB" id="A0A066WB10"/>
<dbReference type="InterPro" id="IPR050699">
    <property type="entry name" value="RNA-DNA_Helicase"/>
</dbReference>
<name>A0A066WB10_TILAU</name>
<evidence type="ECO:0000256" key="2">
    <source>
        <dbReference type="ARBA" id="ARBA00022801"/>
    </source>
</evidence>
<dbReference type="GO" id="GO:0016787">
    <property type="term" value="F:hydrolase activity"/>
    <property type="evidence" value="ECO:0007669"/>
    <property type="project" value="UniProtKB-KW"/>
</dbReference>
<dbReference type="GO" id="GO:0004386">
    <property type="term" value="F:helicase activity"/>
    <property type="evidence" value="ECO:0007669"/>
    <property type="project" value="UniProtKB-KW"/>
</dbReference>
<dbReference type="SUPFAM" id="SSF52540">
    <property type="entry name" value="P-loop containing nucleoside triphosphate hydrolases"/>
    <property type="match status" value="1"/>
</dbReference>
<gene>
    <name evidence="7" type="ORF">K437DRAFT_290460</name>
</gene>
<dbReference type="HOGENOM" id="CLU_010647_2_0_1"/>
<dbReference type="GO" id="GO:0000965">
    <property type="term" value="P:mitochondrial RNA 3'-end processing"/>
    <property type="evidence" value="ECO:0007669"/>
    <property type="project" value="TreeGrafter"/>
</dbReference>
<accession>A0A066WB10</accession>
<protein>
    <recommendedName>
        <fullName evidence="6">Helicase C-terminal domain-containing protein</fullName>
    </recommendedName>
</protein>
<evidence type="ECO:0000313" key="8">
    <source>
        <dbReference type="Proteomes" id="UP000027361"/>
    </source>
</evidence>
<dbReference type="InterPro" id="IPR027417">
    <property type="entry name" value="P-loop_NTPase"/>
</dbReference>
<dbReference type="OrthoDB" id="6692397at2759"/>
<dbReference type="Gene3D" id="1.20.58.1080">
    <property type="match status" value="1"/>
</dbReference>
<dbReference type="GO" id="GO:0045025">
    <property type="term" value="C:mitochondrial degradosome"/>
    <property type="evidence" value="ECO:0007669"/>
    <property type="project" value="TreeGrafter"/>
</dbReference>
<dbReference type="Gene3D" id="3.40.50.300">
    <property type="entry name" value="P-loop containing nucleotide triphosphate hydrolases"/>
    <property type="match status" value="2"/>
</dbReference>
<dbReference type="STRING" id="1037660.A0A066WB10"/>
<dbReference type="GO" id="GO:0005524">
    <property type="term" value="F:ATP binding"/>
    <property type="evidence" value="ECO:0007669"/>
    <property type="project" value="UniProtKB-KW"/>
</dbReference>
<dbReference type="InParanoid" id="A0A066WB10"/>
<evidence type="ECO:0000256" key="3">
    <source>
        <dbReference type="ARBA" id="ARBA00022806"/>
    </source>
</evidence>
<keyword evidence="2" id="KW-0378">Hydrolase</keyword>
<feature type="compositionally biased region" description="Basic and acidic residues" evidence="5">
    <location>
        <begin position="323"/>
        <end position="337"/>
    </location>
</feature>
<keyword evidence="3" id="KW-0347">Helicase</keyword>
<dbReference type="InterPro" id="IPR055206">
    <property type="entry name" value="DEXQc_SUV3"/>
</dbReference>
<evidence type="ECO:0000259" key="6">
    <source>
        <dbReference type="PROSITE" id="PS51194"/>
    </source>
</evidence>
<dbReference type="EMBL" id="JMSN01000027">
    <property type="protein sequence ID" value="KDN47955.1"/>
    <property type="molecule type" value="Genomic_DNA"/>
</dbReference>
<keyword evidence="1" id="KW-0547">Nucleotide-binding</keyword>
<evidence type="ECO:0000313" key="7">
    <source>
        <dbReference type="EMBL" id="KDN47955.1"/>
    </source>
</evidence>
<feature type="domain" description="Helicase C-terminal" evidence="6">
    <location>
        <begin position="80"/>
        <end position="245"/>
    </location>
</feature>
<feature type="region of interest" description="Disordered" evidence="5">
    <location>
        <begin position="442"/>
        <end position="479"/>
    </location>
</feature>
<feature type="compositionally biased region" description="Basic and acidic residues" evidence="5">
    <location>
        <begin position="462"/>
        <end position="474"/>
    </location>
</feature>
<keyword evidence="4" id="KW-0067">ATP-binding</keyword>
<organism evidence="7 8">
    <name type="scientific">Tilletiaria anomala (strain ATCC 24038 / CBS 436.72 / UBC 951)</name>
    <dbReference type="NCBI Taxonomy" id="1037660"/>
    <lineage>
        <taxon>Eukaryota</taxon>
        <taxon>Fungi</taxon>
        <taxon>Dikarya</taxon>
        <taxon>Basidiomycota</taxon>
        <taxon>Ustilaginomycotina</taxon>
        <taxon>Exobasidiomycetes</taxon>
        <taxon>Georgefischeriales</taxon>
        <taxon>Tilletiariaceae</taxon>
        <taxon>Tilletiaria</taxon>
    </lineage>
</organism>
<feature type="compositionally biased region" description="Low complexity" evidence="5">
    <location>
        <begin position="354"/>
        <end position="367"/>
    </location>
</feature>
<dbReference type="InterPro" id="IPR001650">
    <property type="entry name" value="Helicase_C-like"/>
</dbReference>
<dbReference type="PROSITE" id="PS51194">
    <property type="entry name" value="HELICASE_CTER"/>
    <property type="match status" value="1"/>
</dbReference>
<dbReference type="GeneID" id="25267028"/>
<feature type="region of interest" description="Disordered" evidence="5">
    <location>
        <begin position="320"/>
        <end position="373"/>
    </location>
</feature>
<dbReference type="PANTHER" id="PTHR12131">
    <property type="entry name" value="ATP-DEPENDENT RNA AND DNA HELICASE"/>
    <property type="match status" value="1"/>
</dbReference>
<comment type="caution">
    <text evidence="7">The sequence shown here is derived from an EMBL/GenBank/DDBJ whole genome shotgun (WGS) entry which is preliminary data.</text>
</comment>
<dbReference type="InterPro" id="IPR022192">
    <property type="entry name" value="SUV3_C"/>
</dbReference>
<dbReference type="Proteomes" id="UP000027361">
    <property type="component" value="Unassembled WGS sequence"/>
</dbReference>
<evidence type="ECO:0000256" key="1">
    <source>
        <dbReference type="ARBA" id="ARBA00022741"/>
    </source>
</evidence>
<sequence>MCSLETACDVAVIDEIQMIGDSGRGHAWTSAVLGLPAKELHLCGEASVEPLIRKMAEACGDVVHVHKYERLTPLVIERSSLKGDLSQIQKGDCIVTFSRSKIFDLKSEIEAKTKLRCAVAYGGLPPETRSEQAKLFNDPDSGFDVMVASDAIGMGLNLKIKRVIFETLAKWNGTEFVWLSCSQIKQIAGRAGRYGTSSDPSETGGSATTLHVDDLEVLQQAIDAPIVPVDQAAIQPTSEALLRLSQLSKASANPDTQASESGTDAIRQQGVAGSRPLAALYNDVAVLSKVDSSTYFLADFEGQLTISPIVERASAIFTSTSKSDNKQKSDSDGKDQSEVEGEGASSATCADKAASTGARSTSGTGTSDGRDGGLLTMVERETFANAPVSTRDDRVMEMMENLVRLYVLGELVRFEKAAQHLGMLETLDEIDVMHTKAEEARERAIAEQSAALSPSEDASEDGEVKTKLDSEAASKRPPAAKAQDLSAAHFVFTSSDPPAAPGQPAAMSEGAKRLVHVDTLMTLESLHRCISLYLWLSFRFPLAFCYRPQVLEIKGRTEKAIVFILDAMRLARATRLAALAT</sequence>